<dbReference type="Pfam" id="PF03237">
    <property type="entry name" value="Terminase_6N"/>
    <property type="match status" value="1"/>
</dbReference>
<evidence type="ECO:0000313" key="1">
    <source>
        <dbReference type="EMBL" id="AXQ64475.1"/>
    </source>
</evidence>
<dbReference type="KEGG" id="vg:70080484"/>
<reference evidence="1 2" key="1">
    <citation type="submission" date="2018-07" db="EMBL/GenBank/DDBJ databases">
        <authorList>
            <person name="Bragdon E."/>
            <person name="Orellana H."/>
            <person name="Sterchele H."/>
            <person name="Molloy S.D."/>
            <person name="Garlena R.A."/>
            <person name="Russell D.A."/>
            <person name="Pope W.H."/>
            <person name="Jacobs-Sera D."/>
            <person name="Hatfull G.F."/>
        </authorList>
    </citation>
    <scope>NUCLEOTIDE SEQUENCE [LARGE SCALE GENOMIC DNA]</scope>
</reference>
<dbReference type="EMBL" id="MH651182">
    <property type="protein sequence ID" value="AXQ64475.1"/>
    <property type="molecule type" value="Genomic_DNA"/>
</dbReference>
<dbReference type="Gene3D" id="3.40.50.300">
    <property type="entry name" value="P-loop containing nucleotide triphosphate hydrolases"/>
    <property type="match status" value="1"/>
</dbReference>
<dbReference type="SUPFAM" id="SSF52540">
    <property type="entry name" value="P-loop containing nucleoside triphosphate hydrolases"/>
    <property type="match status" value="1"/>
</dbReference>
<protein>
    <submittedName>
        <fullName evidence="1">AAA-ATPase</fullName>
    </submittedName>
</protein>
<sequence length="160" mass="18121">MGKHSKPVPERIPGEWRPNTTVVELFGDRQSGKTEMVCRYAYADILFEGRKVVYVSRTHAESREAFHRMRALFAKLPVSPDALDRSFEFRNSGVGTEIRFGDHAKMWFESYRGGGRWRGAHVDTVIFDAFDTVPNRDVLVDVMPALAMSKNPKLVVATCA</sequence>
<dbReference type="GeneID" id="70080484"/>
<keyword evidence="2" id="KW-1185">Reference proteome</keyword>
<organism evidence="1 2">
    <name type="scientific">Gordonia phage Neville</name>
    <dbReference type="NCBI Taxonomy" id="2301693"/>
    <lineage>
        <taxon>Viruses</taxon>
        <taxon>Duplodnaviria</taxon>
        <taxon>Heunggongvirae</taxon>
        <taxon>Uroviricota</taxon>
        <taxon>Caudoviricetes</taxon>
        <taxon>Deeyouvirinae</taxon>
        <taxon>Nevillevirus</taxon>
        <taxon>Nevillevirus neville</taxon>
    </lineage>
</organism>
<name>A0A385E0W3_9CAUD</name>
<dbReference type="Proteomes" id="UP000261731">
    <property type="component" value="Segment"/>
</dbReference>
<dbReference type="InterPro" id="IPR027417">
    <property type="entry name" value="P-loop_NTPase"/>
</dbReference>
<evidence type="ECO:0000313" key="2">
    <source>
        <dbReference type="Proteomes" id="UP000261731"/>
    </source>
</evidence>
<proteinExistence type="predicted"/>
<gene>
    <name evidence="1" type="primary">118</name>
    <name evidence="1" type="ORF">SEA_NEVILLE_118</name>
</gene>
<dbReference type="RefSeq" id="YP_010245967.1">
    <property type="nucleotide sequence ID" value="NC_060131.1"/>
</dbReference>
<accession>A0A385E0W3</accession>